<dbReference type="SUPFAM" id="SSF48498">
    <property type="entry name" value="Tetracyclin repressor-like, C-terminal domain"/>
    <property type="match status" value="1"/>
</dbReference>
<evidence type="ECO:0000259" key="3">
    <source>
        <dbReference type="PROSITE" id="PS50977"/>
    </source>
</evidence>
<gene>
    <name evidence="4" type="ORF">KDL28_13260</name>
</gene>
<dbReference type="PROSITE" id="PS50977">
    <property type="entry name" value="HTH_TETR_2"/>
    <property type="match status" value="1"/>
</dbReference>
<proteinExistence type="predicted"/>
<evidence type="ECO:0000313" key="4">
    <source>
        <dbReference type="EMBL" id="MCO1656022.1"/>
    </source>
</evidence>
<dbReference type="PANTHER" id="PTHR30055">
    <property type="entry name" value="HTH-TYPE TRANSCRIPTIONAL REGULATOR RUTR"/>
    <property type="match status" value="1"/>
</dbReference>
<dbReference type="Proteomes" id="UP001165283">
    <property type="component" value="Unassembled WGS sequence"/>
</dbReference>
<evidence type="ECO:0000313" key="5">
    <source>
        <dbReference type="Proteomes" id="UP001165283"/>
    </source>
</evidence>
<keyword evidence="1 2" id="KW-0238">DNA-binding</keyword>
<dbReference type="SUPFAM" id="SSF46689">
    <property type="entry name" value="Homeodomain-like"/>
    <property type="match status" value="1"/>
</dbReference>
<dbReference type="EMBL" id="JAGSOV010000028">
    <property type="protein sequence ID" value="MCO1656022.1"/>
    <property type="molecule type" value="Genomic_DNA"/>
</dbReference>
<keyword evidence="5" id="KW-1185">Reference proteome</keyword>
<dbReference type="PANTHER" id="PTHR30055:SF231">
    <property type="entry name" value="TRANSCRIPTIONAL REGULATORY PROTEIN (PROBABLY DEOR-FAMILY)-RELATED"/>
    <property type="match status" value="1"/>
</dbReference>
<sequence length="191" mass="20000">MTDRRSEILDGALRVLAEQGMRGLTHRAVDGAAGLSQGSTSYYFRSRAALVAGCVDRLLELDLQIEVAATPPPANPAELVEQLVAAGISMATGQRFRTMARYELSLAAAREPELRAALVRGGDAIRAVVAQAVRAAGVTAPDERAVADELAATLDGMVFAALVRGPHEAAGLAAWLRPALTHVLSAHLGAR</sequence>
<comment type="caution">
    <text evidence="4">The sequence shown here is derived from an EMBL/GenBank/DDBJ whole genome shotgun (WGS) entry which is preliminary data.</text>
</comment>
<dbReference type="InterPro" id="IPR001647">
    <property type="entry name" value="HTH_TetR"/>
</dbReference>
<dbReference type="InterPro" id="IPR050109">
    <property type="entry name" value="HTH-type_TetR-like_transc_reg"/>
</dbReference>
<feature type="DNA-binding region" description="H-T-H motif" evidence="2">
    <location>
        <begin position="25"/>
        <end position="44"/>
    </location>
</feature>
<dbReference type="InterPro" id="IPR041583">
    <property type="entry name" value="TetR_C_31"/>
</dbReference>
<evidence type="ECO:0000256" key="1">
    <source>
        <dbReference type="ARBA" id="ARBA00023125"/>
    </source>
</evidence>
<protein>
    <submittedName>
        <fullName evidence="4">TetR family transcriptional regulator</fullName>
    </submittedName>
</protein>
<feature type="domain" description="HTH tetR-type" evidence="3">
    <location>
        <begin position="2"/>
        <end position="62"/>
    </location>
</feature>
<dbReference type="Gene3D" id="1.10.357.10">
    <property type="entry name" value="Tetracycline Repressor, domain 2"/>
    <property type="match status" value="1"/>
</dbReference>
<reference evidence="4" key="1">
    <citation type="submission" date="2021-04" db="EMBL/GenBank/DDBJ databases">
        <title>Pseudonocardia sp. nov., isolated from sandy soil of mangrove forest.</title>
        <authorList>
            <person name="Zan Z."/>
            <person name="Huang R."/>
            <person name="Liu W."/>
        </authorList>
    </citation>
    <scope>NUCLEOTIDE SEQUENCE</scope>
    <source>
        <strain evidence="4">S2-4</strain>
    </source>
</reference>
<dbReference type="InterPro" id="IPR036271">
    <property type="entry name" value="Tet_transcr_reg_TetR-rel_C_sf"/>
</dbReference>
<dbReference type="Pfam" id="PF00440">
    <property type="entry name" value="TetR_N"/>
    <property type="match status" value="1"/>
</dbReference>
<dbReference type="RefSeq" id="WP_252438349.1">
    <property type="nucleotide sequence ID" value="NZ_JAGSOV010000028.1"/>
</dbReference>
<name>A0ABT0ZZ54_9PSEU</name>
<evidence type="ECO:0000256" key="2">
    <source>
        <dbReference type="PROSITE-ProRule" id="PRU00335"/>
    </source>
</evidence>
<dbReference type="PRINTS" id="PR00455">
    <property type="entry name" value="HTHTETR"/>
</dbReference>
<dbReference type="Pfam" id="PF17940">
    <property type="entry name" value="TetR_C_31"/>
    <property type="match status" value="1"/>
</dbReference>
<accession>A0ABT0ZZ54</accession>
<organism evidence="4 5">
    <name type="scientific">Pseudonocardia humida</name>
    <dbReference type="NCBI Taxonomy" id="2800819"/>
    <lineage>
        <taxon>Bacteria</taxon>
        <taxon>Bacillati</taxon>
        <taxon>Actinomycetota</taxon>
        <taxon>Actinomycetes</taxon>
        <taxon>Pseudonocardiales</taxon>
        <taxon>Pseudonocardiaceae</taxon>
        <taxon>Pseudonocardia</taxon>
    </lineage>
</organism>
<dbReference type="InterPro" id="IPR009057">
    <property type="entry name" value="Homeodomain-like_sf"/>
</dbReference>